<protein>
    <submittedName>
        <fullName evidence="2">Uncharacterized protein</fullName>
    </submittedName>
</protein>
<organism evidence="2 3">
    <name type="scientific">Pyrocoelia pectoralis</name>
    <dbReference type="NCBI Taxonomy" id="417401"/>
    <lineage>
        <taxon>Eukaryota</taxon>
        <taxon>Metazoa</taxon>
        <taxon>Ecdysozoa</taxon>
        <taxon>Arthropoda</taxon>
        <taxon>Hexapoda</taxon>
        <taxon>Insecta</taxon>
        <taxon>Pterygota</taxon>
        <taxon>Neoptera</taxon>
        <taxon>Endopterygota</taxon>
        <taxon>Coleoptera</taxon>
        <taxon>Polyphaga</taxon>
        <taxon>Elateriformia</taxon>
        <taxon>Elateroidea</taxon>
        <taxon>Lampyridae</taxon>
        <taxon>Lampyrinae</taxon>
        <taxon>Pyrocoelia</taxon>
    </lineage>
</organism>
<evidence type="ECO:0000313" key="2">
    <source>
        <dbReference type="EMBL" id="KAK5646266.1"/>
    </source>
</evidence>
<gene>
    <name evidence="2" type="ORF">RI129_004730</name>
</gene>
<comment type="caution">
    <text evidence="2">The sequence shown here is derived from an EMBL/GenBank/DDBJ whole genome shotgun (WGS) entry which is preliminary data.</text>
</comment>
<dbReference type="Proteomes" id="UP001329430">
    <property type="component" value="Chromosome 3"/>
</dbReference>
<keyword evidence="3" id="KW-1185">Reference proteome</keyword>
<proteinExistence type="predicted"/>
<feature type="region of interest" description="Disordered" evidence="1">
    <location>
        <begin position="195"/>
        <end position="215"/>
    </location>
</feature>
<sequence length="327" mass="37711">MDWHSTIKNAKIILADTTNKEDLGELRTNAVPESKKGSQSFLSMDHEKEMEIHTYAYDRIETENLGNSWINSNSRLNQTEYFLNWEENEVATETGLNNTDNLVLGQGIIIEIEEKTTETVSGASLEKDIEPTVVTSILEGDEMFDQGQYNVDLKVNKYISENLSHQIEQNLERHVGDANIEEELSQQGNEKMALDLDQHSPNNSGNEIFSTSEYESGKDEYETVTNLTKKGENRKRRKFKYNIAERKAIKLNKMKKMHPVKTGCGEKCRKKCNIYISEERRLDINNQFWGLSRSQQINFMMSYTSKSNVKRKTVGPESRRTCTLTRR</sequence>
<dbReference type="AlphaFoldDB" id="A0AAN7ZR95"/>
<reference evidence="2 3" key="1">
    <citation type="journal article" date="2024" name="Insects">
        <title>An Improved Chromosome-Level Genome Assembly of the Firefly Pyrocoelia pectoralis.</title>
        <authorList>
            <person name="Fu X."/>
            <person name="Meyer-Rochow V.B."/>
            <person name="Ballantyne L."/>
            <person name="Zhu X."/>
        </authorList>
    </citation>
    <scope>NUCLEOTIDE SEQUENCE [LARGE SCALE GENOMIC DNA]</scope>
    <source>
        <strain evidence="2">XCY_ONT2</strain>
    </source>
</reference>
<evidence type="ECO:0000256" key="1">
    <source>
        <dbReference type="SAM" id="MobiDB-lite"/>
    </source>
</evidence>
<name>A0AAN7ZR95_9COLE</name>
<accession>A0AAN7ZR95</accession>
<feature type="compositionally biased region" description="Polar residues" evidence="1">
    <location>
        <begin position="199"/>
        <end position="214"/>
    </location>
</feature>
<dbReference type="EMBL" id="JAVRBK010000003">
    <property type="protein sequence ID" value="KAK5646266.1"/>
    <property type="molecule type" value="Genomic_DNA"/>
</dbReference>
<evidence type="ECO:0000313" key="3">
    <source>
        <dbReference type="Proteomes" id="UP001329430"/>
    </source>
</evidence>